<dbReference type="Pfam" id="PF02517">
    <property type="entry name" value="Rce1-like"/>
    <property type="match status" value="1"/>
</dbReference>
<evidence type="ECO:0000259" key="2">
    <source>
        <dbReference type="Pfam" id="PF02517"/>
    </source>
</evidence>
<dbReference type="PANTHER" id="PTHR39430">
    <property type="entry name" value="MEMBRANE-ASSOCIATED PROTEASE-RELATED"/>
    <property type="match status" value="1"/>
</dbReference>
<keyword evidence="1" id="KW-0812">Transmembrane</keyword>
<feature type="domain" description="CAAX prenyl protease 2/Lysostaphin resistance protein A-like" evidence="2">
    <location>
        <begin position="275"/>
        <end position="362"/>
    </location>
</feature>
<feature type="transmembrane region" description="Helical" evidence="1">
    <location>
        <begin position="327"/>
        <end position="345"/>
    </location>
</feature>
<feature type="transmembrane region" description="Helical" evidence="1">
    <location>
        <begin position="357"/>
        <end position="376"/>
    </location>
</feature>
<feature type="transmembrane region" description="Helical" evidence="1">
    <location>
        <begin position="231"/>
        <end position="256"/>
    </location>
</feature>
<feature type="transmembrane region" description="Helical" evidence="1">
    <location>
        <begin position="396"/>
        <end position="418"/>
    </location>
</feature>
<comment type="caution">
    <text evidence="3">The sequence shown here is derived from an EMBL/GenBank/DDBJ whole genome shotgun (WGS) entry which is preliminary data.</text>
</comment>
<keyword evidence="1" id="KW-1133">Transmembrane helix</keyword>
<dbReference type="PANTHER" id="PTHR39430:SF1">
    <property type="entry name" value="PROTEASE"/>
    <property type="match status" value="1"/>
</dbReference>
<keyword evidence="1" id="KW-0472">Membrane</keyword>
<organism evidence="3 4">
    <name type="scientific">Novacetimonas cocois</name>
    <dbReference type="NCBI Taxonomy" id="1747507"/>
    <lineage>
        <taxon>Bacteria</taxon>
        <taxon>Pseudomonadati</taxon>
        <taxon>Pseudomonadota</taxon>
        <taxon>Alphaproteobacteria</taxon>
        <taxon>Acetobacterales</taxon>
        <taxon>Acetobacteraceae</taxon>
        <taxon>Novacetimonas</taxon>
    </lineage>
</organism>
<name>A0A365YTJ2_9PROT</name>
<accession>A0A365YTJ2</accession>
<protein>
    <recommendedName>
        <fullName evidence="2">CAAX prenyl protease 2/Lysostaphin resistance protein A-like domain-containing protein</fullName>
    </recommendedName>
</protein>
<dbReference type="AlphaFoldDB" id="A0A365YTJ2"/>
<dbReference type="EMBL" id="QEXL01000013">
    <property type="protein sequence ID" value="RBM06150.1"/>
    <property type="molecule type" value="Genomic_DNA"/>
</dbReference>
<dbReference type="Proteomes" id="UP000252680">
    <property type="component" value="Unassembled WGS sequence"/>
</dbReference>
<gene>
    <name evidence="3" type="ORF">NJLHNGOC_10775</name>
</gene>
<sequence length="434" mass="47375">MPSSRPASPPGLITVLEQRKRSLIRSSCLSFRQFRGMIRGRVKNRPRNSQYFTKRSLVKVFAKSFKERRLFEKRQHPKTFIIFYQRVISKQSPADQSDSKTDDFTVKTQTERIKGQTPPRLDQRMRGLTKGTFSMGTLRLARLPSLRSWLALLFIAAVYIGFDHLAFVIDKPLAKAFGLHTTARDEMELLPYALLMVVRFLMDLPVVAGVCAILNCPIAGFPLLGPRMGRLTVIGLAIGLTVMTGAILAIMATGSADVAVSAQSPLSALSYGSGWLVFDFVGATGEELFGRVAVLLVAERFVGRGGAAIVSGLMFSALHLGNPGASWIWLARLFFQGVLLAYAVYRTGSVWWSVGYHTGWNWASAPLFGAAGSGYLDQGHLLDFMPTGSSLITGGAVGPEGSIFAFVAMLCAFMLLVTTTSGHRLAARPVQEIS</sequence>
<evidence type="ECO:0000256" key="1">
    <source>
        <dbReference type="SAM" id="Phobius"/>
    </source>
</evidence>
<evidence type="ECO:0000313" key="4">
    <source>
        <dbReference type="Proteomes" id="UP000252680"/>
    </source>
</evidence>
<feature type="transmembrane region" description="Helical" evidence="1">
    <location>
        <begin position="189"/>
        <end position="219"/>
    </location>
</feature>
<dbReference type="GO" id="GO:0004175">
    <property type="term" value="F:endopeptidase activity"/>
    <property type="evidence" value="ECO:0007669"/>
    <property type="project" value="UniProtKB-ARBA"/>
</dbReference>
<reference evidence="3 4" key="1">
    <citation type="submission" date="2018-05" db="EMBL/GenBank/DDBJ databases">
        <title>Komagataeibacter cocois sp. nov., for a novel cellulose- producing strain isolated from coconut milk.</title>
        <authorList>
            <person name="Liu L."/>
            <person name="Wang Y."/>
            <person name="Liu S."/>
            <person name="Bi J."/>
            <person name="Chen H."/>
            <person name="Deng J."/>
            <person name="Zhang C."/>
            <person name="Hu Q."/>
            <person name="Li C."/>
        </authorList>
    </citation>
    <scope>NUCLEOTIDE SEQUENCE [LARGE SCALE GENOMIC DNA]</scope>
    <source>
        <strain evidence="3 4">WE7</strain>
    </source>
</reference>
<evidence type="ECO:0000313" key="3">
    <source>
        <dbReference type="EMBL" id="RBM06150.1"/>
    </source>
</evidence>
<feature type="transmembrane region" description="Helical" evidence="1">
    <location>
        <begin position="149"/>
        <end position="169"/>
    </location>
</feature>
<dbReference type="InterPro" id="IPR003675">
    <property type="entry name" value="Rce1/LyrA-like_dom"/>
</dbReference>
<keyword evidence="4" id="KW-1185">Reference proteome</keyword>
<dbReference type="GO" id="GO:0080120">
    <property type="term" value="P:CAAX-box protein maturation"/>
    <property type="evidence" value="ECO:0007669"/>
    <property type="project" value="UniProtKB-ARBA"/>
</dbReference>
<proteinExistence type="predicted"/>